<dbReference type="RefSeq" id="WP_215625597.1">
    <property type="nucleotide sequence ID" value="NZ_CP067089.2"/>
</dbReference>
<dbReference type="Gene3D" id="3.40.390.30">
    <property type="entry name" value="Metalloproteases ('zincins'), catalytic domain"/>
    <property type="match status" value="1"/>
</dbReference>
<dbReference type="Pfam" id="PF02130">
    <property type="entry name" value="YbeY"/>
    <property type="match status" value="1"/>
</dbReference>
<evidence type="ECO:0000313" key="9">
    <source>
        <dbReference type="Proteomes" id="UP000595917"/>
    </source>
</evidence>
<keyword evidence="5 7" id="KW-0378">Hydrolase</keyword>
<keyword evidence="7" id="KW-0690">Ribosome biogenesis</keyword>
<evidence type="ECO:0000256" key="1">
    <source>
        <dbReference type="ARBA" id="ARBA00010875"/>
    </source>
</evidence>
<protein>
    <recommendedName>
        <fullName evidence="7">Endoribonuclease YbeY</fullName>
        <ecNumber evidence="7">3.1.-.-</ecNumber>
    </recommendedName>
</protein>
<keyword evidence="6 7" id="KW-0862">Zinc</keyword>
<keyword evidence="3 7" id="KW-0479">Metal-binding</keyword>
<name>A0A7T7XL34_9SPIR</name>
<dbReference type="NCBIfam" id="TIGR00043">
    <property type="entry name" value="rRNA maturation RNase YbeY"/>
    <property type="match status" value="1"/>
</dbReference>
<comment type="similarity">
    <text evidence="1 7">Belongs to the endoribonuclease YbeY family.</text>
</comment>
<dbReference type="GO" id="GO:0005737">
    <property type="term" value="C:cytoplasm"/>
    <property type="evidence" value="ECO:0007669"/>
    <property type="project" value="UniProtKB-SubCell"/>
</dbReference>
<evidence type="ECO:0000256" key="3">
    <source>
        <dbReference type="ARBA" id="ARBA00022723"/>
    </source>
</evidence>
<dbReference type="EMBL" id="CP067089">
    <property type="protein sequence ID" value="QQO08291.1"/>
    <property type="molecule type" value="Genomic_DNA"/>
</dbReference>
<comment type="cofactor">
    <cofactor evidence="7">
        <name>Zn(2+)</name>
        <dbReference type="ChEBI" id="CHEBI:29105"/>
    </cofactor>
    <text evidence="7">Binds 1 zinc ion.</text>
</comment>
<feature type="binding site" evidence="7">
    <location>
        <position position="114"/>
    </location>
    <ligand>
        <name>Zn(2+)</name>
        <dbReference type="ChEBI" id="CHEBI:29105"/>
        <note>catalytic</note>
    </ligand>
</feature>
<dbReference type="Proteomes" id="UP000595917">
    <property type="component" value="Chromosome"/>
</dbReference>
<organism evidence="8 9">
    <name type="scientific">Breznakiella homolactica</name>
    <dbReference type="NCBI Taxonomy" id="2798577"/>
    <lineage>
        <taxon>Bacteria</taxon>
        <taxon>Pseudomonadati</taxon>
        <taxon>Spirochaetota</taxon>
        <taxon>Spirochaetia</taxon>
        <taxon>Spirochaetales</taxon>
        <taxon>Breznakiellaceae</taxon>
        <taxon>Breznakiella</taxon>
    </lineage>
</organism>
<dbReference type="InterPro" id="IPR002036">
    <property type="entry name" value="YbeY"/>
</dbReference>
<dbReference type="AlphaFoldDB" id="A0A7T7XL34"/>
<feature type="binding site" evidence="7">
    <location>
        <position position="124"/>
    </location>
    <ligand>
        <name>Zn(2+)</name>
        <dbReference type="ChEBI" id="CHEBI:29105"/>
        <note>catalytic</note>
    </ligand>
</feature>
<evidence type="ECO:0000256" key="2">
    <source>
        <dbReference type="ARBA" id="ARBA00022722"/>
    </source>
</evidence>
<sequence>MNRVAVSAEGVPLPPWSERLERYALKVMQALGLDQWDLSVLLCDEQTIRDLNRRFRGKDESTDVLSFELGEYTGQGEDTRFLPGDIAISLKNLSENAVYFNVPEDEELRRLVVHGILHLNGDDHATNDPEQPMLRTQEKILSELSGERILS</sequence>
<keyword evidence="7" id="KW-0963">Cytoplasm</keyword>
<dbReference type="HAMAP" id="MF_00009">
    <property type="entry name" value="Endoribonucl_YbeY"/>
    <property type="match status" value="1"/>
</dbReference>
<dbReference type="KEGG" id="bhc:JFL75_15315"/>
<comment type="subcellular location">
    <subcellularLocation>
        <location evidence="7">Cytoplasm</location>
    </subcellularLocation>
</comment>
<dbReference type="PANTHER" id="PTHR46986">
    <property type="entry name" value="ENDORIBONUCLEASE YBEY, CHLOROPLASTIC"/>
    <property type="match status" value="1"/>
</dbReference>
<proteinExistence type="inferred from homology"/>
<keyword evidence="7" id="KW-0698">rRNA processing</keyword>
<keyword evidence="2 7" id="KW-0540">Nuclease</keyword>
<evidence type="ECO:0000256" key="4">
    <source>
        <dbReference type="ARBA" id="ARBA00022759"/>
    </source>
</evidence>
<gene>
    <name evidence="7 8" type="primary">ybeY</name>
    <name evidence="8" type="ORF">JFL75_15315</name>
</gene>
<feature type="binding site" evidence="7">
    <location>
        <position position="118"/>
    </location>
    <ligand>
        <name>Zn(2+)</name>
        <dbReference type="ChEBI" id="CHEBI:29105"/>
        <note>catalytic</note>
    </ligand>
</feature>
<accession>A0A7T7XL34</accession>
<dbReference type="SUPFAM" id="SSF55486">
    <property type="entry name" value="Metalloproteases ('zincins'), catalytic domain"/>
    <property type="match status" value="1"/>
</dbReference>
<reference evidence="8" key="1">
    <citation type="submission" date="2021-01" db="EMBL/GenBank/DDBJ databases">
        <title>Description of Breznakiella homolactica.</title>
        <authorList>
            <person name="Song Y."/>
            <person name="Brune A."/>
        </authorList>
    </citation>
    <scope>NUCLEOTIDE SEQUENCE</scope>
    <source>
        <strain evidence="8">RmG30</strain>
    </source>
</reference>
<keyword evidence="9" id="KW-1185">Reference proteome</keyword>
<dbReference type="InterPro" id="IPR023091">
    <property type="entry name" value="MetalPrtase_cat_dom_sf_prd"/>
</dbReference>
<evidence type="ECO:0000313" key="8">
    <source>
        <dbReference type="EMBL" id="QQO08291.1"/>
    </source>
</evidence>
<dbReference type="GO" id="GO:0008270">
    <property type="term" value="F:zinc ion binding"/>
    <property type="evidence" value="ECO:0007669"/>
    <property type="project" value="UniProtKB-UniRule"/>
</dbReference>
<evidence type="ECO:0000256" key="7">
    <source>
        <dbReference type="HAMAP-Rule" id="MF_00009"/>
    </source>
</evidence>
<dbReference type="GO" id="GO:0004222">
    <property type="term" value="F:metalloendopeptidase activity"/>
    <property type="evidence" value="ECO:0007669"/>
    <property type="project" value="InterPro"/>
</dbReference>
<keyword evidence="4 7" id="KW-0255">Endonuclease</keyword>
<evidence type="ECO:0000256" key="5">
    <source>
        <dbReference type="ARBA" id="ARBA00022801"/>
    </source>
</evidence>
<dbReference type="EC" id="3.1.-.-" evidence="7"/>
<comment type="function">
    <text evidence="7">Single strand-specific metallo-endoribonuclease involved in late-stage 70S ribosome quality control and in maturation of the 3' terminus of the 16S rRNA.</text>
</comment>
<evidence type="ECO:0000256" key="6">
    <source>
        <dbReference type="ARBA" id="ARBA00022833"/>
    </source>
</evidence>
<dbReference type="GO" id="GO:0004521">
    <property type="term" value="F:RNA endonuclease activity"/>
    <property type="evidence" value="ECO:0007669"/>
    <property type="project" value="UniProtKB-UniRule"/>
</dbReference>
<dbReference type="GO" id="GO:0006364">
    <property type="term" value="P:rRNA processing"/>
    <property type="evidence" value="ECO:0007669"/>
    <property type="project" value="UniProtKB-UniRule"/>
</dbReference>
<dbReference type="PANTHER" id="PTHR46986:SF1">
    <property type="entry name" value="ENDORIBONUCLEASE YBEY, CHLOROPLASTIC"/>
    <property type="match status" value="1"/>
</dbReference>